<dbReference type="GeneID" id="110984423"/>
<dbReference type="KEGG" id="aplc:110984423"/>
<dbReference type="PANTHER" id="PTHR28448">
    <property type="entry name" value="UPF0728 PROTEIN C10ORF53"/>
    <property type="match status" value="1"/>
</dbReference>
<reference evidence="3" key="1">
    <citation type="submission" date="2025-08" db="UniProtKB">
        <authorList>
            <consortium name="RefSeq"/>
        </authorList>
    </citation>
    <scope>IDENTIFICATION</scope>
</reference>
<gene>
    <name evidence="3" type="primary">LOC110984423</name>
</gene>
<evidence type="ECO:0000313" key="2">
    <source>
        <dbReference type="Proteomes" id="UP000694845"/>
    </source>
</evidence>
<dbReference type="OrthoDB" id="10003460at2759"/>
<accession>A0A8B7ZAT5</accession>
<keyword evidence="2" id="KW-1185">Reference proteome</keyword>
<name>A0A8B7ZAT5_ACAPL</name>
<dbReference type="Proteomes" id="UP000694845">
    <property type="component" value="Unplaced"/>
</dbReference>
<comment type="similarity">
    <text evidence="1">Belongs to the UPF0728 family.</text>
</comment>
<evidence type="ECO:0000256" key="1">
    <source>
        <dbReference type="ARBA" id="ARBA00009973"/>
    </source>
</evidence>
<evidence type="ECO:0000313" key="3">
    <source>
        <dbReference type="RefSeq" id="XP_022100356.1"/>
    </source>
</evidence>
<organism evidence="2 3">
    <name type="scientific">Acanthaster planci</name>
    <name type="common">Crown-of-thorns starfish</name>
    <dbReference type="NCBI Taxonomy" id="133434"/>
    <lineage>
        <taxon>Eukaryota</taxon>
        <taxon>Metazoa</taxon>
        <taxon>Echinodermata</taxon>
        <taxon>Eleutherozoa</taxon>
        <taxon>Asterozoa</taxon>
        <taxon>Asteroidea</taxon>
        <taxon>Valvatacea</taxon>
        <taxon>Valvatida</taxon>
        <taxon>Acanthasteridae</taxon>
        <taxon>Acanthaster</taxon>
    </lineage>
</organism>
<dbReference type="InterPro" id="IPR027885">
    <property type="entry name" value="UPF0728"/>
</dbReference>
<dbReference type="AlphaFoldDB" id="A0A8B7ZAT5"/>
<proteinExistence type="inferred from homology"/>
<dbReference type="Pfam" id="PF15092">
    <property type="entry name" value="UPF0728"/>
    <property type="match status" value="1"/>
</dbReference>
<protein>
    <submittedName>
        <fullName evidence="3">UPF0728 protein-like</fullName>
    </submittedName>
</protein>
<sequence length="92" mass="10283">MPKNALVTVRYGPYRACGIVEHRTSRLDGLQALLTGDGHTVELCPIEDWNVVELIVNGEMVYQCDITEMDYGSDGQLDKLCHEALEAVRKAF</sequence>
<dbReference type="PANTHER" id="PTHR28448:SF1">
    <property type="entry name" value="UPF0728 PROTEIN C10ORF53"/>
    <property type="match status" value="1"/>
</dbReference>
<dbReference type="RefSeq" id="XP_022100356.1">
    <property type="nucleotide sequence ID" value="XM_022244664.1"/>
</dbReference>
<dbReference type="OMA" id="VEHRTYR"/>